<proteinExistence type="inferred from homology"/>
<organism evidence="4 5">
    <name type="scientific">Saccharopolyspora endophytica</name>
    <dbReference type="NCBI Taxonomy" id="543886"/>
    <lineage>
        <taxon>Bacteria</taxon>
        <taxon>Bacillati</taxon>
        <taxon>Actinomycetota</taxon>
        <taxon>Actinomycetes</taxon>
        <taxon>Pseudonocardiales</taxon>
        <taxon>Pseudonocardiaceae</taxon>
        <taxon>Saccharopolyspora</taxon>
    </lineage>
</organism>
<evidence type="ECO:0000313" key="4">
    <source>
        <dbReference type="EMBL" id="MBQ0923082.1"/>
    </source>
</evidence>
<evidence type="ECO:0000259" key="3">
    <source>
        <dbReference type="Pfam" id="PF00437"/>
    </source>
</evidence>
<comment type="caution">
    <text evidence="4">The sequence shown here is derived from an EMBL/GenBank/DDBJ whole genome shotgun (WGS) entry which is preliminary data.</text>
</comment>
<comment type="similarity">
    <text evidence="1">Belongs to the GSP E family.</text>
</comment>
<reference evidence="4 5" key="1">
    <citation type="submission" date="2021-04" db="EMBL/GenBank/DDBJ databases">
        <title>Whole-genome sequencing of Saccharopolyspora endophytica KCTC 19397.</title>
        <authorList>
            <person name="Ay H."/>
            <person name="Saygin H."/>
            <person name="Sahin N."/>
        </authorList>
    </citation>
    <scope>NUCLEOTIDE SEQUENCE [LARGE SCALE GENOMIC DNA]</scope>
    <source>
        <strain evidence="4 5">KCTC 19397</strain>
    </source>
</reference>
<dbReference type="InterPro" id="IPR050921">
    <property type="entry name" value="T4SS_GSP_E_ATPase"/>
</dbReference>
<feature type="region of interest" description="Disordered" evidence="2">
    <location>
        <begin position="1"/>
        <end position="20"/>
    </location>
</feature>
<name>A0ABS5D9W7_9PSEU</name>
<dbReference type="Pfam" id="PF00437">
    <property type="entry name" value="T2SSE"/>
    <property type="match status" value="1"/>
</dbReference>
<dbReference type="EMBL" id="JAGPXE010000001">
    <property type="protein sequence ID" value="MBQ0923082.1"/>
    <property type="molecule type" value="Genomic_DNA"/>
</dbReference>
<protein>
    <submittedName>
        <fullName evidence="4">CpaF family protein</fullName>
    </submittedName>
</protein>
<dbReference type="InterPro" id="IPR001482">
    <property type="entry name" value="T2SS/T4SS_dom"/>
</dbReference>
<dbReference type="InterPro" id="IPR027417">
    <property type="entry name" value="P-loop_NTPase"/>
</dbReference>
<dbReference type="PANTHER" id="PTHR30486">
    <property type="entry name" value="TWITCHING MOTILITY PROTEIN PILT"/>
    <property type="match status" value="1"/>
</dbReference>
<dbReference type="CDD" id="cd01130">
    <property type="entry name" value="VirB11-like_ATPase"/>
    <property type="match status" value="1"/>
</dbReference>
<evidence type="ECO:0000313" key="5">
    <source>
        <dbReference type="Proteomes" id="UP000674084"/>
    </source>
</evidence>
<dbReference type="Gene3D" id="3.40.50.300">
    <property type="entry name" value="P-loop containing nucleotide triphosphate hydrolases"/>
    <property type="match status" value="1"/>
</dbReference>
<gene>
    <name evidence="4" type="ORF">KBO27_03950</name>
</gene>
<accession>A0ABS5D9W7</accession>
<sequence>MTSQISSRMNPADEHGPVPDADTVAQLRARVAERLAPGDDLARHRSLVAAEIAAWTLHRAAQGDQPLSEIAEKRLTDAVLAALSGLGDLQPLLEREDVENIHIHGHDRVWLERSDGSVQAWPHPVGRSDADLLAQLESMFARLGQTSREFSPAHPMGNLRLSAGGPLGARLAAVREVSDRPRIAIRRHRLAHATLDDLHQRGTVNDRIHDFLQAAVRAGLNLLVTGGPAAGKTTLLRSLCHAIADHEHVVTVEDDYELGLHLNPVAHPLVTALEARAPNAEGVGEITLDALLKQTLRHSPSRVIVGEVRGGEITSLLRALGNGAAGGMGTLHATSARAVPDRIAALGQLAHPPLSVAAAHRWTASALDLIVHVTRRDCEGRRERVVTEICEVGPVGDAGTPDLIPLFGPHPSSGCIAPVYPPSEPLRTRLHQHGLDAQALQRNEFSDPRPGVSP</sequence>
<feature type="domain" description="Bacterial type II secretion system protein E" evidence="3">
    <location>
        <begin position="180"/>
        <end position="386"/>
    </location>
</feature>
<dbReference type="SUPFAM" id="SSF52540">
    <property type="entry name" value="P-loop containing nucleoside triphosphate hydrolases"/>
    <property type="match status" value="1"/>
</dbReference>
<keyword evidence="5" id="KW-1185">Reference proteome</keyword>
<evidence type="ECO:0000256" key="1">
    <source>
        <dbReference type="ARBA" id="ARBA00006611"/>
    </source>
</evidence>
<dbReference type="Proteomes" id="UP000674084">
    <property type="component" value="Unassembled WGS sequence"/>
</dbReference>
<dbReference type="PANTHER" id="PTHR30486:SF6">
    <property type="entry name" value="TYPE IV PILUS RETRACTATION ATPASE PILT"/>
    <property type="match status" value="1"/>
</dbReference>
<dbReference type="Gene3D" id="3.30.450.380">
    <property type="match status" value="1"/>
</dbReference>
<evidence type="ECO:0000256" key="2">
    <source>
        <dbReference type="SAM" id="MobiDB-lite"/>
    </source>
</evidence>